<keyword evidence="3" id="KW-0804">Transcription</keyword>
<dbReference type="Pfam" id="PF07729">
    <property type="entry name" value="FCD"/>
    <property type="match status" value="1"/>
</dbReference>
<dbReference type="SMART" id="SM00895">
    <property type="entry name" value="FCD"/>
    <property type="match status" value="1"/>
</dbReference>
<keyword evidence="1" id="KW-0805">Transcription regulation</keyword>
<comment type="caution">
    <text evidence="5">The sequence shown here is derived from an EMBL/GenBank/DDBJ whole genome shotgun (WGS) entry which is preliminary data.</text>
</comment>
<dbReference type="Pfam" id="PF00392">
    <property type="entry name" value="GntR"/>
    <property type="match status" value="1"/>
</dbReference>
<dbReference type="InterPro" id="IPR011711">
    <property type="entry name" value="GntR_C"/>
</dbReference>
<gene>
    <name evidence="5" type="ORF">ACGRVM_00585</name>
</gene>
<dbReference type="PROSITE" id="PS50949">
    <property type="entry name" value="HTH_GNTR"/>
    <property type="match status" value="1"/>
</dbReference>
<dbReference type="PANTHER" id="PTHR43537">
    <property type="entry name" value="TRANSCRIPTIONAL REGULATOR, GNTR FAMILY"/>
    <property type="match status" value="1"/>
</dbReference>
<feature type="domain" description="HTH gntR-type" evidence="4">
    <location>
        <begin position="6"/>
        <end position="73"/>
    </location>
</feature>
<evidence type="ECO:0000256" key="2">
    <source>
        <dbReference type="ARBA" id="ARBA00023125"/>
    </source>
</evidence>
<dbReference type="SUPFAM" id="SSF46785">
    <property type="entry name" value="Winged helix' DNA-binding domain"/>
    <property type="match status" value="1"/>
</dbReference>
<keyword evidence="2" id="KW-0238">DNA-binding</keyword>
<protein>
    <submittedName>
        <fullName evidence="5">GntR family transcriptional regulator</fullName>
    </submittedName>
</protein>
<evidence type="ECO:0000259" key="4">
    <source>
        <dbReference type="PROSITE" id="PS50949"/>
    </source>
</evidence>
<name>A0ABW7I2J4_9RHOB</name>
<dbReference type="Gene3D" id="1.20.120.530">
    <property type="entry name" value="GntR ligand-binding domain-like"/>
    <property type="match status" value="1"/>
</dbReference>
<dbReference type="InterPro" id="IPR000524">
    <property type="entry name" value="Tscrpt_reg_HTH_GntR"/>
</dbReference>
<proteinExistence type="predicted"/>
<dbReference type="Gene3D" id="1.10.10.10">
    <property type="entry name" value="Winged helix-like DNA-binding domain superfamily/Winged helix DNA-binding domain"/>
    <property type="match status" value="1"/>
</dbReference>
<dbReference type="InterPro" id="IPR036388">
    <property type="entry name" value="WH-like_DNA-bd_sf"/>
</dbReference>
<sequence length="236" mass="25671">MKPDARVTKSDLTEHLRTEILATRMAPGSDIDEAALAAEFSISRTPMREILRQLAGEGYVTMREGRAARVADMSFATMRDFFVAAPMIYGAVLRLAARNASAAQIEALTSAQETFRAALRHGTAVDRALANNRFHEITGEMAGNIYLLPSFQRLLIDHARIGTTFYRPQSNGMAENLSTASAQHDAIIAAIAARDEARAGQLAEEHWSLSRGQIEIFVMPDALDLPLGTAPQTTTG</sequence>
<evidence type="ECO:0000256" key="1">
    <source>
        <dbReference type="ARBA" id="ARBA00023015"/>
    </source>
</evidence>
<evidence type="ECO:0000256" key="3">
    <source>
        <dbReference type="ARBA" id="ARBA00023163"/>
    </source>
</evidence>
<reference evidence="5 6" key="1">
    <citation type="submission" date="2024-10" db="EMBL/GenBank/DDBJ databases">
        <authorList>
            <person name="Yang X.-N."/>
        </authorList>
    </citation>
    <scope>NUCLEOTIDE SEQUENCE [LARGE SCALE GENOMIC DNA]</scope>
    <source>
        <strain evidence="5 6">CAU 1059</strain>
    </source>
</reference>
<evidence type="ECO:0000313" key="6">
    <source>
        <dbReference type="Proteomes" id="UP001607157"/>
    </source>
</evidence>
<dbReference type="SMART" id="SM00345">
    <property type="entry name" value="HTH_GNTR"/>
    <property type="match status" value="1"/>
</dbReference>
<organism evidence="5 6">
    <name type="scientific">Roseovarius aquimarinus</name>
    <dbReference type="NCBI Taxonomy" id="1229156"/>
    <lineage>
        <taxon>Bacteria</taxon>
        <taxon>Pseudomonadati</taxon>
        <taxon>Pseudomonadota</taxon>
        <taxon>Alphaproteobacteria</taxon>
        <taxon>Rhodobacterales</taxon>
        <taxon>Roseobacteraceae</taxon>
        <taxon>Roseovarius</taxon>
    </lineage>
</organism>
<dbReference type="SUPFAM" id="SSF48008">
    <property type="entry name" value="GntR ligand-binding domain-like"/>
    <property type="match status" value="1"/>
</dbReference>
<accession>A0ABW7I2J4</accession>
<dbReference type="PANTHER" id="PTHR43537:SF53">
    <property type="entry name" value="HTH-TYPE TRANSCRIPTIONAL REPRESSOR NANR"/>
    <property type="match status" value="1"/>
</dbReference>
<dbReference type="EMBL" id="JBIHMM010000001">
    <property type="protein sequence ID" value="MFH0252374.1"/>
    <property type="molecule type" value="Genomic_DNA"/>
</dbReference>
<keyword evidence="6" id="KW-1185">Reference proteome</keyword>
<evidence type="ECO:0000313" key="5">
    <source>
        <dbReference type="EMBL" id="MFH0252374.1"/>
    </source>
</evidence>
<dbReference type="Proteomes" id="UP001607157">
    <property type="component" value="Unassembled WGS sequence"/>
</dbReference>
<dbReference type="InterPro" id="IPR008920">
    <property type="entry name" value="TF_FadR/GntR_C"/>
</dbReference>
<dbReference type="RefSeq" id="WP_377169747.1">
    <property type="nucleotide sequence ID" value="NZ_JBHTJC010000001.1"/>
</dbReference>
<dbReference type="InterPro" id="IPR036390">
    <property type="entry name" value="WH_DNA-bd_sf"/>
</dbReference>